<dbReference type="OrthoDB" id="9805134at2"/>
<dbReference type="InterPro" id="IPR036271">
    <property type="entry name" value="Tet_transcr_reg_TetR-rel_C_sf"/>
</dbReference>
<evidence type="ECO:0000313" key="4">
    <source>
        <dbReference type="EMBL" id="RDI50526.1"/>
    </source>
</evidence>
<dbReference type="STRING" id="1210089.GCA_001613165_05493"/>
<keyword evidence="1" id="KW-0805">Transcription regulation</keyword>
<keyword evidence="5" id="KW-1185">Reference proteome</keyword>
<dbReference type="Gene3D" id="1.10.357.10">
    <property type="entry name" value="Tetracycline Repressor, domain 2"/>
    <property type="match status" value="1"/>
</dbReference>
<reference evidence="4 5" key="1">
    <citation type="submission" date="2018-07" db="EMBL/GenBank/DDBJ databases">
        <title>Genomic Encyclopedia of Type Strains, Phase IV (KMG-IV): sequencing the most valuable type-strain genomes for metagenomic binning, comparative biology and taxonomic classification.</title>
        <authorList>
            <person name="Goeker M."/>
        </authorList>
    </citation>
    <scope>NUCLEOTIDE SEQUENCE [LARGE SCALE GENOMIC DNA]</scope>
    <source>
        <strain evidence="4 5">DSM 44952</strain>
    </source>
</reference>
<dbReference type="PANTHER" id="PTHR47506:SF1">
    <property type="entry name" value="HTH-TYPE TRANSCRIPTIONAL REGULATOR YJDC"/>
    <property type="match status" value="1"/>
</dbReference>
<proteinExistence type="predicted"/>
<accession>A0A370H2U3</accession>
<dbReference type="SUPFAM" id="SSF48498">
    <property type="entry name" value="Tetracyclin repressor-like, C-terminal domain"/>
    <property type="match status" value="1"/>
</dbReference>
<evidence type="ECO:0000256" key="1">
    <source>
        <dbReference type="ARBA" id="ARBA00023015"/>
    </source>
</evidence>
<protein>
    <submittedName>
        <fullName evidence="4">TetR family transcriptional regulator</fullName>
    </submittedName>
</protein>
<evidence type="ECO:0000313" key="5">
    <source>
        <dbReference type="Proteomes" id="UP000255355"/>
    </source>
</evidence>
<name>A0A370H2U3_9NOCA</name>
<evidence type="ECO:0000256" key="2">
    <source>
        <dbReference type="ARBA" id="ARBA00023163"/>
    </source>
</evidence>
<organism evidence="4 5">
    <name type="scientific">Nocardia mexicana</name>
    <dbReference type="NCBI Taxonomy" id="279262"/>
    <lineage>
        <taxon>Bacteria</taxon>
        <taxon>Bacillati</taxon>
        <taxon>Actinomycetota</taxon>
        <taxon>Actinomycetes</taxon>
        <taxon>Mycobacteriales</taxon>
        <taxon>Nocardiaceae</taxon>
        <taxon>Nocardia</taxon>
    </lineage>
</organism>
<dbReference type="EMBL" id="QQAZ01000005">
    <property type="protein sequence ID" value="RDI50526.1"/>
    <property type="molecule type" value="Genomic_DNA"/>
</dbReference>
<comment type="caution">
    <text evidence="4">The sequence shown here is derived from an EMBL/GenBank/DDBJ whole genome shotgun (WGS) entry which is preliminary data.</text>
</comment>
<dbReference type="Pfam" id="PF16925">
    <property type="entry name" value="TetR_C_13"/>
    <property type="match status" value="1"/>
</dbReference>
<dbReference type="PANTHER" id="PTHR47506">
    <property type="entry name" value="TRANSCRIPTIONAL REGULATORY PROTEIN"/>
    <property type="match status" value="1"/>
</dbReference>
<dbReference type="AlphaFoldDB" id="A0A370H2U3"/>
<evidence type="ECO:0000259" key="3">
    <source>
        <dbReference type="Pfam" id="PF16925"/>
    </source>
</evidence>
<keyword evidence="2" id="KW-0804">Transcription</keyword>
<dbReference type="Proteomes" id="UP000255355">
    <property type="component" value="Unassembled WGS sequence"/>
</dbReference>
<feature type="domain" description="Tetracyclin repressor-like C-terminal" evidence="3">
    <location>
        <begin position="110"/>
        <end position="199"/>
    </location>
</feature>
<sequence>MGRRPRRRRGPTRPARAVSIGEFADAAIDAQHGTGGVGGLVRGEVDGRLRHLGGGSLYGTFGDKRRFYLDAVRLYWEVYERHLTTALGSDPVLPALREILTHPARLDELISDVGTPRGCMVGNTTAELVPGDADATEVATSCYRRFTEIVADALRRAQATGEVTRTTDPEAQAQLLLYVVQGLSLVSRAGLDKAAALAAIDTAIEALRA</sequence>
<dbReference type="InterPro" id="IPR011075">
    <property type="entry name" value="TetR_C"/>
</dbReference>
<dbReference type="RefSeq" id="WP_114699549.1">
    <property type="nucleotide sequence ID" value="NZ_QQAZ01000005.1"/>
</dbReference>
<gene>
    <name evidence="4" type="ORF">DFR68_1052</name>
</gene>